<name>A0ABQ6GL11_9GAMM</name>
<comment type="caution">
    <text evidence="2">The sequence shown here is derived from an EMBL/GenBank/DDBJ whole genome shotgun (WGS) entry which is preliminary data.</text>
</comment>
<organism evidence="2 3">
    <name type="scientific">Thalassotalea insulae</name>
    <dbReference type="NCBI Taxonomy" id="2056778"/>
    <lineage>
        <taxon>Bacteria</taxon>
        <taxon>Pseudomonadati</taxon>
        <taxon>Pseudomonadota</taxon>
        <taxon>Gammaproteobacteria</taxon>
        <taxon>Alteromonadales</taxon>
        <taxon>Colwelliaceae</taxon>
        <taxon>Thalassotalea</taxon>
    </lineage>
</organism>
<sequence length="159" mass="18123">MRNYLVILFIFSFNAFAADLKELQGIYEGIELNRNDEIKGISYFYIDLLKPEGEFVYKDNLSSTEKGLECKIDSANILWSNPVARIPMHCEGVAYKYELIFVLDASMLKGSTYSLNSDALVTLLLKGNDVSSEMASMWVVRTEKKLLLEQLENAVPYKK</sequence>
<dbReference type="RefSeq" id="WP_284242495.1">
    <property type="nucleotide sequence ID" value="NZ_BSST01000001.1"/>
</dbReference>
<proteinExistence type="predicted"/>
<dbReference type="EMBL" id="BSST01000001">
    <property type="protein sequence ID" value="GLX76703.1"/>
    <property type="molecule type" value="Genomic_DNA"/>
</dbReference>
<keyword evidence="3" id="KW-1185">Reference proteome</keyword>
<feature type="chain" id="PRO_5047091637" description="DUF2147 domain-containing protein" evidence="1">
    <location>
        <begin position="18"/>
        <end position="159"/>
    </location>
</feature>
<evidence type="ECO:0000256" key="1">
    <source>
        <dbReference type="SAM" id="SignalP"/>
    </source>
</evidence>
<evidence type="ECO:0000313" key="2">
    <source>
        <dbReference type="EMBL" id="GLX76703.1"/>
    </source>
</evidence>
<protein>
    <recommendedName>
        <fullName evidence="4">DUF2147 domain-containing protein</fullName>
    </recommendedName>
</protein>
<dbReference type="Proteomes" id="UP001157186">
    <property type="component" value="Unassembled WGS sequence"/>
</dbReference>
<reference evidence="2 3" key="1">
    <citation type="submission" date="2023-03" db="EMBL/GenBank/DDBJ databases">
        <title>Draft genome sequence of Thalassotalea insulae KCTC 62186T.</title>
        <authorList>
            <person name="Sawabe T."/>
        </authorList>
    </citation>
    <scope>NUCLEOTIDE SEQUENCE [LARGE SCALE GENOMIC DNA]</scope>
    <source>
        <strain evidence="2 3">KCTC 62186</strain>
    </source>
</reference>
<evidence type="ECO:0008006" key="4">
    <source>
        <dbReference type="Google" id="ProtNLM"/>
    </source>
</evidence>
<accession>A0ABQ6GL11</accession>
<feature type="signal peptide" evidence="1">
    <location>
        <begin position="1"/>
        <end position="17"/>
    </location>
</feature>
<gene>
    <name evidence="2" type="ORF">tinsulaeT_00430</name>
</gene>
<evidence type="ECO:0000313" key="3">
    <source>
        <dbReference type="Proteomes" id="UP001157186"/>
    </source>
</evidence>
<keyword evidence="1" id="KW-0732">Signal</keyword>